<dbReference type="OrthoDB" id="4335181at2"/>
<reference evidence="2 3" key="1">
    <citation type="submission" date="2019-01" db="EMBL/GenBank/DDBJ databases">
        <title>Genome sequences of Streptomyces and Rhizobium isolates collected from root and soil.</title>
        <authorList>
            <person name="Chhettri S."/>
            <person name="Sevigny J.L."/>
            <person name="Sen A."/>
            <person name="Ennis N."/>
            <person name="Tisa L."/>
        </authorList>
    </citation>
    <scope>NUCLEOTIDE SEQUENCE [LARGE SCALE GENOMIC DNA]</scope>
    <source>
        <strain evidence="2 3">San01</strain>
    </source>
</reference>
<evidence type="ECO:0000313" key="3">
    <source>
        <dbReference type="Proteomes" id="UP000283128"/>
    </source>
</evidence>
<dbReference type="EMBL" id="RZYA01000021">
    <property type="protein sequence ID" value="RVU18230.1"/>
    <property type="molecule type" value="Genomic_DNA"/>
</dbReference>
<dbReference type="Proteomes" id="UP000283128">
    <property type="component" value="Unassembled WGS sequence"/>
</dbReference>
<evidence type="ECO:0000259" key="1">
    <source>
        <dbReference type="PROSITE" id="PS50801"/>
    </source>
</evidence>
<protein>
    <submittedName>
        <fullName evidence="2">STAS domain-containing protein</fullName>
    </submittedName>
</protein>
<dbReference type="InterPro" id="IPR058548">
    <property type="entry name" value="MlaB-like_STAS"/>
</dbReference>
<sequence length="134" mass="13725">MSSGRPAGLTGVAAYRLPDLAVTGAPRRHDVPQLCDQVRAACARAPGRHVVCDVSAVSSADLATVDALARMQLAARRAGSGLRLRDPSPALSALLQLVGLPGLGGLVIEMGRQPEQREIAGGVQEAVESGDPAL</sequence>
<evidence type="ECO:0000313" key="2">
    <source>
        <dbReference type="EMBL" id="RVU18230.1"/>
    </source>
</evidence>
<organism evidence="2 3">
    <name type="scientific">Streptomyces antnestii</name>
    <dbReference type="NCBI Taxonomy" id="2494256"/>
    <lineage>
        <taxon>Bacteria</taxon>
        <taxon>Bacillati</taxon>
        <taxon>Actinomycetota</taxon>
        <taxon>Actinomycetes</taxon>
        <taxon>Kitasatosporales</taxon>
        <taxon>Streptomycetaceae</taxon>
        <taxon>Streptomyces</taxon>
    </lineage>
</organism>
<dbReference type="InterPro" id="IPR036513">
    <property type="entry name" value="STAS_dom_sf"/>
</dbReference>
<comment type="caution">
    <text evidence="2">The sequence shown here is derived from an EMBL/GenBank/DDBJ whole genome shotgun (WGS) entry which is preliminary data.</text>
</comment>
<accession>A0A3S2VA98</accession>
<proteinExistence type="predicted"/>
<dbReference type="AlphaFoldDB" id="A0A3S2VA98"/>
<dbReference type="InterPro" id="IPR002645">
    <property type="entry name" value="STAS_dom"/>
</dbReference>
<name>A0A3S2VA98_9ACTN</name>
<feature type="domain" description="STAS" evidence="1">
    <location>
        <begin position="48"/>
        <end position="130"/>
    </location>
</feature>
<dbReference type="SUPFAM" id="SSF52091">
    <property type="entry name" value="SpoIIaa-like"/>
    <property type="match status" value="1"/>
</dbReference>
<dbReference type="Gene3D" id="3.30.750.24">
    <property type="entry name" value="STAS domain"/>
    <property type="match status" value="1"/>
</dbReference>
<dbReference type="PROSITE" id="PS50801">
    <property type="entry name" value="STAS"/>
    <property type="match status" value="1"/>
</dbReference>
<dbReference type="Pfam" id="PF13466">
    <property type="entry name" value="STAS_2"/>
    <property type="match status" value="1"/>
</dbReference>
<keyword evidence="3" id="KW-1185">Reference proteome</keyword>
<gene>
    <name evidence="2" type="ORF">EOT10_32110</name>
</gene>